<name>A0A1I3YBZ3_9HYPH</name>
<dbReference type="Proteomes" id="UP000198755">
    <property type="component" value="Unassembled WGS sequence"/>
</dbReference>
<accession>A0A1I3YBZ3</accession>
<organism evidence="1 2">
    <name type="scientific">Methylocapsa palsarum</name>
    <dbReference type="NCBI Taxonomy" id="1612308"/>
    <lineage>
        <taxon>Bacteria</taxon>
        <taxon>Pseudomonadati</taxon>
        <taxon>Pseudomonadota</taxon>
        <taxon>Alphaproteobacteria</taxon>
        <taxon>Hyphomicrobiales</taxon>
        <taxon>Beijerinckiaceae</taxon>
        <taxon>Methylocapsa</taxon>
    </lineage>
</organism>
<dbReference type="AlphaFoldDB" id="A0A1I3YBZ3"/>
<evidence type="ECO:0000313" key="1">
    <source>
        <dbReference type="EMBL" id="SFK28899.1"/>
    </source>
</evidence>
<reference evidence="1 2" key="1">
    <citation type="submission" date="2016-10" db="EMBL/GenBank/DDBJ databases">
        <authorList>
            <person name="de Groot N.N."/>
        </authorList>
    </citation>
    <scope>NUCLEOTIDE SEQUENCE [LARGE SCALE GENOMIC DNA]</scope>
    <source>
        <strain evidence="1 2">NE2</strain>
    </source>
</reference>
<proteinExistence type="predicted"/>
<protein>
    <submittedName>
        <fullName evidence="1">Uncharacterized protein</fullName>
    </submittedName>
</protein>
<gene>
    <name evidence="1" type="ORF">SAMN05444581_105129</name>
</gene>
<evidence type="ECO:0000313" key="2">
    <source>
        <dbReference type="Proteomes" id="UP000198755"/>
    </source>
</evidence>
<dbReference type="EMBL" id="FOSN01000005">
    <property type="protein sequence ID" value="SFK28899.1"/>
    <property type="molecule type" value="Genomic_DNA"/>
</dbReference>
<sequence>MIDVLILGPIQFDSYSTPERMGFGGRHAMAVVNSIHDHTLILVSLSI</sequence>
<dbReference type="STRING" id="1612308.SAMN05444581_105129"/>
<keyword evidence="2" id="KW-1185">Reference proteome</keyword>